<dbReference type="InterPro" id="IPR009936">
    <property type="entry name" value="DUF1468"/>
</dbReference>
<keyword evidence="1" id="KW-1133">Transmembrane helix</keyword>
<evidence type="ECO:0000313" key="3">
    <source>
        <dbReference type="EMBL" id="TDY61697.1"/>
    </source>
</evidence>
<keyword evidence="1" id="KW-0472">Membrane</keyword>
<feature type="domain" description="DUF1468" evidence="2">
    <location>
        <begin position="46"/>
        <end position="179"/>
    </location>
</feature>
<comment type="caution">
    <text evidence="3">The sequence shown here is derived from an EMBL/GenBank/DDBJ whole genome shotgun (WGS) entry which is preliminary data.</text>
</comment>
<sequence>MEEMLVFLSGGTGLLLWAAGLPAVLLAVWAATGRERLAPFRVRMLICAALLYLSFVFFFLSFGLEEIEAVGSSARTAPRLWAAGLALFTADQLRRTFQGRAPRDPESGDIRRVLATAAVVAFSLWGMDIVGYYLSSAVMLLVLCVLLGERRPLVVLSLAGGWVLFSWAVFSRMLTLNLPEGLFF</sequence>
<accession>A0A4R8MBZ3</accession>
<feature type="transmembrane region" description="Helical" evidence="1">
    <location>
        <begin position="129"/>
        <end position="147"/>
    </location>
</feature>
<dbReference type="EMBL" id="SORI01000005">
    <property type="protein sequence ID" value="TDY61697.1"/>
    <property type="molecule type" value="Genomic_DNA"/>
</dbReference>
<feature type="transmembrane region" description="Helical" evidence="1">
    <location>
        <begin position="6"/>
        <end position="30"/>
    </location>
</feature>
<protein>
    <submittedName>
        <fullName evidence="3">Tripartite tricarboxylate transporter TctB family protein</fullName>
    </submittedName>
</protein>
<gene>
    <name evidence="3" type="ORF">C8D99_105110</name>
</gene>
<feature type="transmembrane region" description="Helical" evidence="1">
    <location>
        <begin position="154"/>
        <end position="174"/>
    </location>
</feature>
<proteinExistence type="predicted"/>
<dbReference type="Pfam" id="PF07331">
    <property type="entry name" value="TctB"/>
    <property type="match status" value="1"/>
</dbReference>
<organism evidence="3 4">
    <name type="scientific">Aminivibrio pyruvatiphilus</name>
    <dbReference type="NCBI Taxonomy" id="1005740"/>
    <lineage>
        <taxon>Bacteria</taxon>
        <taxon>Thermotogati</taxon>
        <taxon>Synergistota</taxon>
        <taxon>Synergistia</taxon>
        <taxon>Synergistales</taxon>
        <taxon>Aminobacteriaceae</taxon>
        <taxon>Aminivibrio</taxon>
    </lineage>
</organism>
<keyword evidence="1" id="KW-0812">Transmembrane</keyword>
<reference evidence="3 4" key="1">
    <citation type="submission" date="2019-03" db="EMBL/GenBank/DDBJ databases">
        <title>Genomic Encyclopedia of Type Strains, Phase IV (KMG-IV): sequencing the most valuable type-strain genomes for metagenomic binning, comparative biology and taxonomic classification.</title>
        <authorList>
            <person name="Goeker M."/>
        </authorList>
    </citation>
    <scope>NUCLEOTIDE SEQUENCE [LARGE SCALE GENOMIC DNA]</scope>
    <source>
        <strain evidence="3 4">DSM 25964</strain>
    </source>
</reference>
<dbReference type="AlphaFoldDB" id="A0A4R8MBZ3"/>
<dbReference type="Proteomes" id="UP000295066">
    <property type="component" value="Unassembled WGS sequence"/>
</dbReference>
<feature type="transmembrane region" description="Helical" evidence="1">
    <location>
        <begin position="42"/>
        <end position="64"/>
    </location>
</feature>
<evidence type="ECO:0000256" key="1">
    <source>
        <dbReference type="SAM" id="Phobius"/>
    </source>
</evidence>
<name>A0A4R8MBZ3_9BACT</name>
<evidence type="ECO:0000313" key="4">
    <source>
        <dbReference type="Proteomes" id="UP000295066"/>
    </source>
</evidence>
<evidence type="ECO:0000259" key="2">
    <source>
        <dbReference type="Pfam" id="PF07331"/>
    </source>
</evidence>
<keyword evidence="4" id="KW-1185">Reference proteome</keyword>